<dbReference type="EMBL" id="OUUZ01000008">
    <property type="protein sequence ID" value="SPQ22079.1"/>
    <property type="molecule type" value="Genomic_DNA"/>
</dbReference>
<evidence type="ECO:0000313" key="2">
    <source>
        <dbReference type="EMBL" id="SPQ22079.1"/>
    </source>
</evidence>
<evidence type="ECO:0000256" key="1">
    <source>
        <dbReference type="SAM" id="MobiDB-lite"/>
    </source>
</evidence>
<reference evidence="2 3" key="1">
    <citation type="submission" date="2018-04" db="EMBL/GenBank/DDBJ databases">
        <authorList>
            <person name="Huttner S."/>
            <person name="Dainat J."/>
        </authorList>
    </citation>
    <scope>NUCLEOTIDE SEQUENCE [LARGE SCALE GENOMIC DNA]</scope>
</reference>
<gene>
    <name evidence="2" type="ORF">TT172_LOCUS4498</name>
</gene>
<proteinExistence type="predicted"/>
<evidence type="ECO:0000313" key="3">
    <source>
        <dbReference type="Proteomes" id="UP000289323"/>
    </source>
</evidence>
<protein>
    <submittedName>
        <fullName evidence="2">D33d02f4-e556-4a9e-b58a-18abe16280f9</fullName>
    </submittedName>
</protein>
<accession>A0A446BHV9</accession>
<sequence length="117" mass="12725">MAPTYTMSAHLCKQIYSSWRQTRQSSPEPHPLPSPPASTASTASYLPRSPSPEKQSLDSERGEASHPPLTRQSSLGSSWRWGSPFEHTTAASQGLHDTNGTLLHALHPARQGASFFS</sequence>
<feature type="compositionally biased region" description="Basic and acidic residues" evidence="1">
    <location>
        <begin position="55"/>
        <end position="64"/>
    </location>
</feature>
<dbReference type="AlphaFoldDB" id="A0A446BHV9"/>
<feature type="region of interest" description="Disordered" evidence="1">
    <location>
        <begin position="18"/>
        <end position="85"/>
    </location>
</feature>
<name>A0A446BHV9_9PEZI</name>
<dbReference type="Proteomes" id="UP000289323">
    <property type="component" value="Unassembled WGS sequence"/>
</dbReference>
<organism evidence="2 3">
    <name type="scientific">Thermothielavioides terrestris</name>
    <dbReference type="NCBI Taxonomy" id="2587410"/>
    <lineage>
        <taxon>Eukaryota</taxon>
        <taxon>Fungi</taxon>
        <taxon>Dikarya</taxon>
        <taxon>Ascomycota</taxon>
        <taxon>Pezizomycotina</taxon>
        <taxon>Sordariomycetes</taxon>
        <taxon>Sordariomycetidae</taxon>
        <taxon>Sordariales</taxon>
        <taxon>Chaetomiaceae</taxon>
        <taxon>Thermothielavioides</taxon>
    </lineage>
</organism>